<accession>A0ACB5U9U2</accession>
<protein>
    <submittedName>
        <fullName evidence="1">Unnamed protein product</fullName>
    </submittedName>
</protein>
<reference evidence="1" key="1">
    <citation type="submission" date="2023-04" db="EMBL/GenBank/DDBJ databases">
        <title>Ambrosiozyma monospora NBRC 10751.</title>
        <authorList>
            <person name="Ichikawa N."/>
            <person name="Sato H."/>
            <person name="Tonouchi N."/>
        </authorList>
    </citation>
    <scope>NUCLEOTIDE SEQUENCE</scope>
    <source>
        <strain evidence="1">NBRC 10751</strain>
    </source>
</reference>
<keyword evidence="2" id="KW-1185">Reference proteome</keyword>
<gene>
    <name evidence="1" type="ORF">Amon02_001245200</name>
</gene>
<evidence type="ECO:0000313" key="2">
    <source>
        <dbReference type="Proteomes" id="UP001165064"/>
    </source>
</evidence>
<organism evidence="1 2">
    <name type="scientific">Ambrosiozyma monospora</name>
    <name type="common">Yeast</name>
    <name type="synonym">Endomycopsis monosporus</name>
    <dbReference type="NCBI Taxonomy" id="43982"/>
    <lineage>
        <taxon>Eukaryota</taxon>
        <taxon>Fungi</taxon>
        <taxon>Dikarya</taxon>
        <taxon>Ascomycota</taxon>
        <taxon>Saccharomycotina</taxon>
        <taxon>Pichiomycetes</taxon>
        <taxon>Pichiales</taxon>
        <taxon>Pichiaceae</taxon>
        <taxon>Ambrosiozyma</taxon>
    </lineage>
</organism>
<name>A0ACB5U9U2_AMBMO</name>
<dbReference type="Proteomes" id="UP001165064">
    <property type="component" value="Unassembled WGS sequence"/>
</dbReference>
<sequence length="162" mass="17194">MRKLNAPSKSTHHHSRHSSKSESKSSTTTKPGATTPTKQNQPITLDSSPMTADISITSEQDTSLDGAEDGLSLLSKRTRSITESFRRQFGPNHTVMSSTGKQLQEIKVTTSARPMSGSGGYLAVGAGDKNRFRSGSGSESGSFGSRSGLGMGSFDSREFESC</sequence>
<evidence type="ECO:0000313" key="1">
    <source>
        <dbReference type="EMBL" id="GMF05762.1"/>
    </source>
</evidence>
<comment type="caution">
    <text evidence="1">The sequence shown here is derived from an EMBL/GenBank/DDBJ whole genome shotgun (WGS) entry which is preliminary data.</text>
</comment>
<dbReference type="EMBL" id="BSXS01014633">
    <property type="protein sequence ID" value="GMF05762.1"/>
    <property type="molecule type" value="Genomic_DNA"/>
</dbReference>
<proteinExistence type="predicted"/>